<feature type="chain" id="PRO_5007619784" description="Lipoprotein" evidence="2">
    <location>
        <begin position="37"/>
        <end position="114"/>
    </location>
</feature>
<feature type="region of interest" description="Disordered" evidence="1">
    <location>
        <begin position="38"/>
        <end position="114"/>
    </location>
</feature>
<protein>
    <recommendedName>
        <fullName evidence="5">Lipoprotein</fullName>
    </recommendedName>
</protein>
<feature type="signal peptide" evidence="2">
    <location>
        <begin position="1"/>
        <end position="36"/>
    </location>
</feature>
<dbReference type="Proteomes" id="UP000054624">
    <property type="component" value="Unassembled WGS sequence"/>
</dbReference>
<sequence length="114" mass="11532">MTNQADDMRGNMPAHRRMRMLAVSAMTMIALSLAMSACGGSSDSTVAPPPAISDTALPSQAESVTADGSALATGLENLPPPDTQAPAVPQSEDALPSSGGADIPLWADAAKAKR</sequence>
<organism evidence="3 4">
    <name type="scientific">Caballeronia temeraria</name>
    <dbReference type="NCBI Taxonomy" id="1777137"/>
    <lineage>
        <taxon>Bacteria</taxon>
        <taxon>Pseudomonadati</taxon>
        <taxon>Pseudomonadota</taxon>
        <taxon>Betaproteobacteria</taxon>
        <taxon>Burkholderiales</taxon>
        <taxon>Burkholderiaceae</taxon>
        <taxon>Caballeronia</taxon>
    </lineage>
</organism>
<keyword evidence="2" id="KW-0732">Signal</keyword>
<reference evidence="4" key="1">
    <citation type="submission" date="2016-01" db="EMBL/GenBank/DDBJ databases">
        <authorList>
            <person name="Peeters Charlotte."/>
        </authorList>
    </citation>
    <scope>NUCLEOTIDE SEQUENCE [LARGE SCALE GENOMIC DNA]</scope>
</reference>
<evidence type="ECO:0008006" key="5">
    <source>
        <dbReference type="Google" id="ProtNLM"/>
    </source>
</evidence>
<accession>A0A157ZW63</accession>
<dbReference type="AlphaFoldDB" id="A0A157ZW63"/>
<dbReference type="EMBL" id="FCOI02000003">
    <property type="protein sequence ID" value="SAK49784.1"/>
    <property type="molecule type" value="Genomic_DNA"/>
</dbReference>
<evidence type="ECO:0000256" key="2">
    <source>
        <dbReference type="SAM" id="SignalP"/>
    </source>
</evidence>
<proteinExistence type="predicted"/>
<keyword evidence="4" id="KW-1185">Reference proteome</keyword>
<name>A0A157ZW63_9BURK</name>
<evidence type="ECO:0000313" key="3">
    <source>
        <dbReference type="EMBL" id="SAK49784.1"/>
    </source>
</evidence>
<dbReference type="OrthoDB" id="9964219at2"/>
<dbReference type="RefSeq" id="WP_061159333.1">
    <property type="nucleotide sequence ID" value="NZ_FCOI02000003.1"/>
</dbReference>
<evidence type="ECO:0000313" key="4">
    <source>
        <dbReference type="Proteomes" id="UP000054624"/>
    </source>
</evidence>
<evidence type="ECO:0000256" key="1">
    <source>
        <dbReference type="SAM" id="MobiDB-lite"/>
    </source>
</evidence>
<gene>
    <name evidence="3" type="ORF">AWB76_01376</name>
</gene>